<evidence type="ECO:0000256" key="1">
    <source>
        <dbReference type="SAM" id="Phobius"/>
    </source>
</evidence>
<dbReference type="EMBL" id="CP073249">
    <property type="protein sequence ID" value="QUF07184.1"/>
    <property type="molecule type" value="Genomic_DNA"/>
</dbReference>
<protein>
    <recommendedName>
        <fullName evidence="4">Oxalate:formate antiporter</fullName>
    </recommendedName>
</protein>
<reference evidence="2" key="1">
    <citation type="submission" date="2021-04" db="EMBL/GenBank/DDBJ databases">
        <title>Genomic sequence of Actinosynnema pretiosum subsp. pretiosum ATCC 31280 (C-14919).</title>
        <authorList>
            <person name="Bai L."/>
            <person name="Wang X."/>
            <person name="Xiao Y."/>
        </authorList>
    </citation>
    <scope>NUCLEOTIDE SEQUENCE</scope>
    <source>
        <strain evidence="2">ATCC 31280</strain>
    </source>
</reference>
<organism evidence="2 3">
    <name type="scientific">Actinosynnema pretiosum subsp. pretiosum</name>
    <dbReference type="NCBI Taxonomy" id="103721"/>
    <lineage>
        <taxon>Bacteria</taxon>
        <taxon>Bacillati</taxon>
        <taxon>Actinomycetota</taxon>
        <taxon>Actinomycetes</taxon>
        <taxon>Pseudonocardiales</taxon>
        <taxon>Pseudonocardiaceae</taxon>
        <taxon>Actinosynnema</taxon>
    </lineage>
</organism>
<feature type="transmembrane region" description="Helical" evidence="1">
    <location>
        <begin position="20"/>
        <end position="38"/>
    </location>
</feature>
<dbReference type="AlphaFoldDB" id="A0AA45LBD8"/>
<evidence type="ECO:0008006" key="4">
    <source>
        <dbReference type="Google" id="ProtNLM"/>
    </source>
</evidence>
<sequence length="50" mass="5439">MSETTGERADVGQTGNKRTALVVVSWLWVGVPLAYGLFELIRKVTALFTG</sequence>
<dbReference type="Proteomes" id="UP000677152">
    <property type="component" value="Chromosome"/>
</dbReference>
<name>A0AA45LBD8_9PSEU</name>
<keyword evidence="1" id="KW-1133">Transmembrane helix</keyword>
<evidence type="ECO:0000313" key="2">
    <source>
        <dbReference type="EMBL" id="QUF07184.1"/>
    </source>
</evidence>
<evidence type="ECO:0000313" key="3">
    <source>
        <dbReference type="Proteomes" id="UP000677152"/>
    </source>
</evidence>
<keyword evidence="1" id="KW-0812">Transmembrane</keyword>
<proteinExistence type="predicted"/>
<keyword evidence="1" id="KW-0472">Membrane</keyword>
<accession>A0AA45LBD8</accession>
<gene>
    <name evidence="2" type="ORF">KCV87_14760</name>
</gene>